<dbReference type="KEGG" id="adl:AURDEDRAFT_177557"/>
<feature type="region of interest" description="Disordered" evidence="2">
    <location>
        <begin position="828"/>
        <end position="868"/>
    </location>
</feature>
<sequence>MSNETHHAKSKRLQIQPGLIIQTEYNPETQIHYIPCHLCPKRISAGKSGSAHNFLTHLQWHANQAVKQAAKQTGAKTPVAAGDIPSDPCCGAGYVWDLGSFWDSYPYHEHLSRSLSWTPSGFDAECDIIFLQSVKCTKVAEPGYESCRECRTVLTSQQFLELLERLVELARRQLDEIKSLRAKVQSARASTDSWKRRSHDHERIMLYLANNDIPKLRWVLCAALRRGKSPVHLLRMLTQAVDGLYRARGYSATEIDISFLVSALGGPRLLYALSRSHGLLSKRTIMRHLRVPRIRPSVKRPSAAEIKTNIASLCAPDVRPPPKPLKEGGDLPGHVVMFDGVAIDPRARYCCYRDQVLGLSRETAGKVDTSAATMAQVDAIRDALQSKDVRFGSEATVVALGPYADPNYYTPVPLVVSPSDKTEKGDDLRIWMRTVMDCWNSHNYGKTLHGPIWSLASDGDSTYRWAKHALCTAKKLDPTSPLSRKLAPLLGFNLYTSEDGLTTWTCDPKHVMKRFATLLRSESGVVLFKRNIRPAHIVAQLTAGENLSHQDAVLLLDPADKQNVPKAVKLLQQLHTLPKIPDALPTDAHQREVLGCLSDVLWFFTGPFITVTLSLQEQLTLLSAFSHAVDILYIKNRLAFLTGALFADTKATIKNIYFIVARLQLLDPDYLLYIILEGTDRLENVFSETRTMDHARNFDIDQLASKLATAFLIHAILQRNPHLDRGHRRLDWAKAVGMDRINPKSWKGNVRVGDVDLELAWSRGREIALTRLKATFGPEAHVDFAAHYAQAHHDMLRPLGEYVGVSGVTTDDDMRSENVESEIVSHIARAPSQPTATAAAPAPTTSAAPSASTAPAPSGSSAPPPSIPAEMLSAIQADSALPAGIDFDDFFPDSAVEPGDAEHDDSVLTETGTLDDGTAFSKVFLDDEGHTIWKAAYVTSTLSDDRSKKVVVRTLRAQGVTLEDLRQRASVIPLERSVLDGTAAVKMGDLMAFLARIGTRYALVILEIVGFEMPDGKRRVSLSLDEFNKSSKDERTRICGQILDLQETDEGQWIWNGNYVTVDGESDAAYTHKRVVISLAPHLLHPITPQIATTIASERPGERNVFEASFSTESQDSESSASTHTSPTPPKPTPTWVFSRSQILDVLGEAWESLEPDSERILLNISALPTLKNDAQLPYRSRTDEPMFVVRDLPAHLTPEQKHEGKDMLACYLCKKQRLLDDPECAEEIGPEPCGFCGRDGCVTSVTAKKTGNPAITSSCGYHYVNMRYSHAKVSTDTNHSSNVPINCPLCPPSRSHFQRTIWKYNAALHAEREHGQGWFDELSIARYFVDTRVASDEELRMDIPPAETARYRQAHNIPDSDAIDVYEKELATSAAAAQGSKKAI</sequence>
<evidence type="ECO:0000256" key="1">
    <source>
        <dbReference type="SAM" id="Coils"/>
    </source>
</evidence>
<feature type="region of interest" description="Disordered" evidence="2">
    <location>
        <begin position="1108"/>
        <end position="1136"/>
    </location>
</feature>
<evidence type="ECO:0000313" key="4">
    <source>
        <dbReference type="Proteomes" id="UP000006514"/>
    </source>
</evidence>
<dbReference type="OMA" id="RIMMLIA"/>
<dbReference type="InParanoid" id="J0WM01"/>
<gene>
    <name evidence="3" type="ORF">AURDEDRAFT_177557</name>
</gene>
<feature type="compositionally biased region" description="Low complexity" evidence="2">
    <location>
        <begin position="1109"/>
        <end position="1126"/>
    </location>
</feature>
<proteinExistence type="predicted"/>
<dbReference type="Proteomes" id="UP000006514">
    <property type="component" value="Unassembled WGS sequence"/>
</dbReference>
<feature type="compositionally biased region" description="Low complexity" evidence="2">
    <location>
        <begin position="828"/>
        <end position="861"/>
    </location>
</feature>
<name>J0WM01_AURST</name>
<accession>J0WM01</accession>
<protein>
    <submittedName>
        <fullName evidence="3">Uncharacterized protein</fullName>
    </submittedName>
</protein>
<dbReference type="EMBL" id="JH688272">
    <property type="protein sequence ID" value="EJD33363.1"/>
    <property type="molecule type" value="Genomic_DNA"/>
</dbReference>
<keyword evidence="1" id="KW-0175">Coiled coil</keyword>
<keyword evidence="4" id="KW-1185">Reference proteome</keyword>
<dbReference type="eggNOG" id="ENOG502SZAG">
    <property type="taxonomic scope" value="Eukaryota"/>
</dbReference>
<reference evidence="4" key="1">
    <citation type="journal article" date="2012" name="Science">
        <title>The Paleozoic origin of enzymatic lignin decomposition reconstructed from 31 fungal genomes.</title>
        <authorList>
            <person name="Floudas D."/>
            <person name="Binder M."/>
            <person name="Riley R."/>
            <person name="Barry K."/>
            <person name="Blanchette R.A."/>
            <person name="Henrissat B."/>
            <person name="Martinez A.T."/>
            <person name="Otillar R."/>
            <person name="Spatafora J.W."/>
            <person name="Yadav J.S."/>
            <person name="Aerts A."/>
            <person name="Benoit I."/>
            <person name="Boyd A."/>
            <person name="Carlson A."/>
            <person name="Copeland A."/>
            <person name="Coutinho P.M."/>
            <person name="de Vries R.P."/>
            <person name="Ferreira P."/>
            <person name="Findley K."/>
            <person name="Foster B."/>
            <person name="Gaskell J."/>
            <person name="Glotzer D."/>
            <person name="Gorecki P."/>
            <person name="Heitman J."/>
            <person name="Hesse C."/>
            <person name="Hori C."/>
            <person name="Igarashi K."/>
            <person name="Jurgens J.A."/>
            <person name="Kallen N."/>
            <person name="Kersten P."/>
            <person name="Kohler A."/>
            <person name="Kuees U."/>
            <person name="Kumar T.K.A."/>
            <person name="Kuo A."/>
            <person name="LaButti K."/>
            <person name="Larrondo L.F."/>
            <person name="Lindquist E."/>
            <person name="Ling A."/>
            <person name="Lombard V."/>
            <person name="Lucas S."/>
            <person name="Lundell T."/>
            <person name="Martin R."/>
            <person name="McLaughlin D.J."/>
            <person name="Morgenstern I."/>
            <person name="Morin E."/>
            <person name="Murat C."/>
            <person name="Nagy L.G."/>
            <person name="Nolan M."/>
            <person name="Ohm R.A."/>
            <person name="Patyshakuliyeva A."/>
            <person name="Rokas A."/>
            <person name="Ruiz-Duenas F.J."/>
            <person name="Sabat G."/>
            <person name="Salamov A."/>
            <person name="Samejima M."/>
            <person name="Schmutz J."/>
            <person name="Slot J.C."/>
            <person name="St John F."/>
            <person name="Stenlid J."/>
            <person name="Sun H."/>
            <person name="Sun S."/>
            <person name="Syed K."/>
            <person name="Tsang A."/>
            <person name="Wiebenga A."/>
            <person name="Young D."/>
            <person name="Pisabarro A."/>
            <person name="Eastwood D.C."/>
            <person name="Martin F."/>
            <person name="Cullen D."/>
            <person name="Grigoriev I.V."/>
            <person name="Hibbett D.S."/>
        </authorList>
    </citation>
    <scope>NUCLEOTIDE SEQUENCE [LARGE SCALE GENOMIC DNA]</scope>
    <source>
        <strain evidence="4">TFB10046</strain>
    </source>
</reference>
<organism evidence="3 4">
    <name type="scientific">Auricularia subglabra (strain TFB-10046 / SS5)</name>
    <name type="common">White-rot fungus</name>
    <name type="synonym">Auricularia delicata (strain TFB10046)</name>
    <dbReference type="NCBI Taxonomy" id="717982"/>
    <lineage>
        <taxon>Eukaryota</taxon>
        <taxon>Fungi</taxon>
        <taxon>Dikarya</taxon>
        <taxon>Basidiomycota</taxon>
        <taxon>Agaricomycotina</taxon>
        <taxon>Agaricomycetes</taxon>
        <taxon>Auriculariales</taxon>
        <taxon>Auriculariaceae</taxon>
        <taxon>Auricularia</taxon>
    </lineage>
</organism>
<dbReference type="OrthoDB" id="3048541at2759"/>
<evidence type="ECO:0000256" key="2">
    <source>
        <dbReference type="SAM" id="MobiDB-lite"/>
    </source>
</evidence>
<evidence type="ECO:0000313" key="3">
    <source>
        <dbReference type="EMBL" id="EJD33363.1"/>
    </source>
</evidence>
<feature type="coiled-coil region" evidence="1">
    <location>
        <begin position="160"/>
        <end position="190"/>
    </location>
</feature>